<dbReference type="AlphaFoldDB" id="A0A368DQ59"/>
<evidence type="ECO:0000313" key="3">
    <source>
        <dbReference type="Proteomes" id="UP000253570"/>
    </source>
</evidence>
<dbReference type="SUPFAM" id="SSF158757">
    <property type="entry name" value="SMc04008-like"/>
    <property type="match status" value="1"/>
</dbReference>
<accession>A0A368DQ59</accession>
<dbReference type="Proteomes" id="UP000253570">
    <property type="component" value="Unassembled WGS sequence"/>
</dbReference>
<proteinExistence type="predicted"/>
<reference evidence="2 3" key="1">
    <citation type="journal article" date="2018" name="Microbiome">
        <title>Fine metagenomic profile of the Mediterranean stratified and mixed water columns revealed by assembly and recruitment.</title>
        <authorList>
            <person name="Haro-Moreno J.M."/>
            <person name="Lopez-Perez M."/>
            <person name="De La Torre J.R."/>
            <person name="Picazo A."/>
            <person name="Camacho A."/>
            <person name="Rodriguez-Valera F."/>
        </authorList>
    </citation>
    <scope>NUCLEOTIDE SEQUENCE [LARGE SCALE GENOMIC DNA]</scope>
    <source>
        <strain evidence="2">MED-G57</strain>
    </source>
</reference>
<dbReference type="EMBL" id="QOQD01000004">
    <property type="protein sequence ID" value="RCL73967.1"/>
    <property type="molecule type" value="Genomic_DNA"/>
</dbReference>
<feature type="domain" description="SMc04008-like" evidence="1">
    <location>
        <begin position="25"/>
        <end position="79"/>
    </location>
</feature>
<dbReference type="Pfam" id="PF06844">
    <property type="entry name" value="DUF1244"/>
    <property type="match status" value="1"/>
</dbReference>
<sequence>MSIDEKIESQVLHRLISHLQENTEVQNIDLMDLSGFCRNCIAKWYKEASLENGITIDYEKAKEFVYGMPHDEWKKKYQK</sequence>
<protein>
    <submittedName>
        <fullName evidence="2">DUF1244 domain-containing protein</fullName>
    </submittedName>
</protein>
<evidence type="ECO:0000313" key="2">
    <source>
        <dbReference type="EMBL" id="RCL73967.1"/>
    </source>
</evidence>
<dbReference type="InterPro" id="IPR023163">
    <property type="entry name" value="SMc04008-like_domain"/>
</dbReference>
<organism evidence="2 3">
    <name type="scientific">PS1 clade bacterium</name>
    <dbReference type="NCBI Taxonomy" id="2175152"/>
    <lineage>
        <taxon>Bacteria</taxon>
        <taxon>Pseudomonadati</taxon>
        <taxon>Pseudomonadota</taxon>
        <taxon>Alphaproteobacteria</taxon>
        <taxon>PS1 clade</taxon>
    </lineage>
</organism>
<dbReference type="Gene3D" id="1.10.3340.10">
    <property type="entry name" value="SMc04008-like"/>
    <property type="match status" value="1"/>
</dbReference>
<evidence type="ECO:0000259" key="1">
    <source>
        <dbReference type="Pfam" id="PF06844"/>
    </source>
</evidence>
<dbReference type="InterPro" id="IPR036810">
    <property type="entry name" value="SMc04008-like_sf"/>
</dbReference>
<name>A0A368DQ59_9PROT</name>
<comment type="caution">
    <text evidence="2">The sequence shown here is derived from an EMBL/GenBank/DDBJ whole genome shotgun (WGS) entry which is preliminary data.</text>
</comment>
<gene>
    <name evidence="2" type="ORF">DBW71_02535</name>
</gene>